<evidence type="ECO:0008006" key="4">
    <source>
        <dbReference type="Google" id="ProtNLM"/>
    </source>
</evidence>
<proteinExistence type="predicted"/>
<feature type="signal peptide" evidence="1">
    <location>
        <begin position="1"/>
        <end position="18"/>
    </location>
</feature>
<accession>L1LDI5</accession>
<dbReference type="KEGG" id="beq:BEWA_035480"/>
<evidence type="ECO:0000313" key="2">
    <source>
        <dbReference type="EMBL" id="EKX73512.1"/>
    </source>
</evidence>
<keyword evidence="1" id="KW-0732">Signal</keyword>
<dbReference type="GeneID" id="15807916"/>
<comment type="caution">
    <text evidence="2">The sequence shown here is derived from an EMBL/GenBank/DDBJ whole genome shotgun (WGS) entry which is preliminary data.</text>
</comment>
<keyword evidence="3" id="KW-1185">Reference proteome</keyword>
<sequence>MRILTILFTVFILQLSKCGNEGKDLASTARNGPSGDNNGDSPYRCGRAIGVEGQSYTPLREASQEFTIDLSLRGQTMALEEMDEHSGVIHRSLKDGYASKKVVYGIETIWVSERSSICIEAEIYIKQNAAVAILGLRNGSSVTYKAFQRMVGGWLDVGVGHVNWVLHEMMYDIEANVSLLTEEETYMDD</sequence>
<feature type="chain" id="PRO_5003953227" description="Signal peptide containing protein" evidence="1">
    <location>
        <begin position="19"/>
        <end position="189"/>
    </location>
</feature>
<reference evidence="2 3" key="1">
    <citation type="journal article" date="2012" name="BMC Genomics">
        <title>Comparative genomic analysis and phylogenetic position of Theileria equi.</title>
        <authorList>
            <person name="Kappmeyer L.S."/>
            <person name="Thiagarajan M."/>
            <person name="Herndon D.R."/>
            <person name="Ramsay J.D."/>
            <person name="Caler E."/>
            <person name="Djikeng A."/>
            <person name="Gillespie J.J."/>
            <person name="Lau A.O."/>
            <person name="Roalson E.H."/>
            <person name="Silva J.C."/>
            <person name="Silva M.G."/>
            <person name="Suarez C.E."/>
            <person name="Ueti M.W."/>
            <person name="Nene V.M."/>
            <person name="Mealey R.H."/>
            <person name="Knowles D.P."/>
            <person name="Brayton K.A."/>
        </authorList>
    </citation>
    <scope>NUCLEOTIDE SEQUENCE [LARGE SCALE GENOMIC DNA]</scope>
    <source>
        <strain evidence="2 3">WA</strain>
    </source>
</reference>
<dbReference type="VEuPathDB" id="PiroplasmaDB:BEWA_035480"/>
<evidence type="ECO:0000256" key="1">
    <source>
        <dbReference type="SAM" id="SignalP"/>
    </source>
</evidence>
<organism evidence="2 3">
    <name type="scientific">Theileria equi strain WA</name>
    <dbReference type="NCBI Taxonomy" id="1537102"/>
    <lineage>
        <taxon>Eukaryota</taxon>
        <taxon>Sar</taxon>
        <taxon>Alveolata</taxon>
        <taxon>Apicomplexa</taxon>
        <taxon>Aconoidasida</taxon>
        <taxon>Piroplasmida</taxon>
        <taxon>Theileriidae</taxon>
        <taxon>Theileria</taxon>
    </lineage>
</organism>
<dbReference type="Proteomes" id="UP000031512">
    <property type="component" value="Unassembled WGS sequence"/>
</dbReference>
<dbReference type="RefSeq" id="XP_004832964.1">
    <property type="nucleotide sequence ID" value="XM_004832907.1"/>
</dbReference>
<dbReference type="EMBL" id="ACOU01000002">
    <property type="protein sequence ID" value="EKX73512.1"/>
    <property type="molecule type" value="Genomic_DNA"/>
</dbReference>
<name>L1LDI5_THEEQ</name>
<dbReference type="AlphaFoldDB" id="L1LDI5"/>
<protein>
    <recommendedName>
        <fullName evidence="4">Signal peptide containing protein</fullName>
    </recommendedName>
</protein>
<gene>
    <name evidence="2" type="ORF">BEWA_035480</name>
</gene>
<evidence type="ECO:0000313" key="3">
    <source>
        <dbReference type="Proteomes" id="UP000031512"/>
    </source>
</evidence>